<dbReference type="InterPro" id="IPR026983">
    <property type="entry name" value="DHC"/>
</dbReference>
<dbReference type="PANTHER" id="PTHR22878">
    <property type="entry name" value="DYNEIN HEAVY CHAIN 6, AXONEMAL-LIKE-RELATED"/>
    <property type="match status" value="1"/>
</dbReference>
<feature type="domain" description="AAA+ ATPase" evidence="15">
    <location>
        <begin position="1727"/>
        <end position="1865"/>
    </location>
</feature>
<dbReference type="InterPro" id="IPR027417">
    <property type="entry name" value="P-loop_NTPase"/>
</dbReference>
<proteinExistence type="inferred from homology"/>
<dbReference type="InterPro" id="IPR056759">
    <property type="entry name" value="DYH2-5-8_CC"/>
</dbReference>
<keyword evidence="8" id="KW-0243">Dynein</keyword>
<dbReference type="Gene3D" id="1.20.140.100">
    <property type="entry name" value="Dynein heavy chain, N-terminal domain 2"/>
    <property type="match status" value="1"/>
</dbReference>
<dbReference type="InParanoid" id="G0QKV0"/>
<keyword evidence="11" id="KW-0505">Motor protein</keyword>
<keyword evidence="10" id="KW-0969">Cilium</keyword>
<evidence type="ECO:0000256" key="1">
    <source>
        <dbReference type="ARBA" id="ARBA00004430"/>
    </source>
</evidence>
<evidence type="ECO:0000256" key="8">
    <source>
        <dbReference type="ARBA" id="ARBA00023017"/>
    </source>
</evidence>
<evidence type="ECO:0000313" key="16">
    <source>
        <dbReference type="EMBL" id="EGR34150.1"/>
    </source>
</evidence>
<keyword evidence="3" id="KW-0963">Cytoplasm</keyword>
<feature type="coiled-coil region" evidence="14">
    <location>
        <begin position="88"/>
        <end position="122"/>
    </location>
</feature>
<dbReference type="GO" id="GO:0005930">
    <property type="term" value="C:axoneme"/>
    <property type="evidence" value="ECO:0007669"/>
    <property type="project" value="UniProtKB-SubCell"/>
</dbReference>
<dbReference type="GO" id="GO:0005874">
    <property type="term" value="C:microtubule"/>
    <property type="evidence" value="ECO:0007669"/>
    <property type="project" value="UniProtKB-KW"/>
</dbReference>
<evidence type="ECO:0000256" key="3">
    <source>
        <dbReference type="ARBA" id="ARBA00022490"/>
    </source>
</evidence>
<dbReference type="Gene3D" id="3.40.50.300">
    <property type="entry name" value="P-loop containing nucleotide triphosphate hydrolases"/>
    <property type="match status" value="3"/>
</dbReference>
<dbReference type="PANTHER" id="PTHR22878:SF68">
    <property type="entry name" value="DYNEIN HEAVY CHAIN 6, AXONEMAL-LIKE"/>
    <property type="match status" value="1"/>
</dbReference>
<keyword evidence="4" id="KW-0493">Microtubule</keyword>
<dbReference type="GO" id="GO:0045505">
    <property type="term" value="F:dynein intermediate chain binding"/>
    <property type="evidence" value="ECO:0007669"/>
    <property type="project" value="InterPro"/>
</dbReference>
<dbReference type="Gene3D" id="1.10.287.2620">
    <property type="match status" value="1"/>
</dbReference>
<keyword evidence="7" id="KW-0067">ATP-binding</keyword>
<evidence type="ECO:0000256" key="5">
    <source>
        <dbReference type="ARBA" id="ARBA00022737"/>
    </source>
</evidence>
<dbReference type="Pfam" id="PF17852">
    <property type="entry name" value="Dynein_AAA_lid"/>
    <property type="match status" value="1"/>
</dbReference>
<accession>G0QKV0</accession>
<dbReference type="InterPro" id="IPR003593">
    <property type="entry name" value="AAA+_ATPase"/>
</dbReference>
<dbReference type="OrthoDB" id="424310at2759"/>
<keyword evidence="5" id="KW-0677">Repeat</keyword>
<dbReference type="GO" id="GO:0030286">
    <property type="term" value="C:dynein complex"/>
    <property type="evidence" value="ECO:0007669"/>
    <property type="project" value="UniProtKB-KW"/>
</dbReference>
<evidence type="ECO:0000256" key="4">
    <source>
        <dbReference type="ARBA" id="ARBA00022701"/>
    </source>
</evidence>
<dbReference type="InterPro" id="IPR035699">
    <property type="entry name" value="AAA_6"/>
</dbReference>
<evidence type="ECO:0000256" key="9">
    <source>
        <dbReference type="ARBA" id="ARBA00023054"/>
    </source>
</evidence>
<dbReference type="RefSeq" id="XP_004039454.1">
    <property type="nucleotide sequence ID" value="XM_004039406.1"/>
</dbReference>
<evidence type="ECO:0000256" key="14">
    <source>
        <dbReference type="SAM" id="Coils"/>
    </source>
</evidence>
<dbReference type="STRING" id="857967.G0QKV0"/>
<sequence>MDKDKLQKYQNTKILNSLQSVIKNVFLPLETKQNEIKQTLQKFVQQISHSAYQVSGTISIELPSPIIEIDDATSIKNVDLMLKYEQSLENWSATIKETMKKVKEQKAESNQALAEIELQRSKSATLSTLHQQLSIEYFQTENGNTTILMDFESQFKDLTQLYNEAKDNVKFLNTLERQFKILAQEGLSGVEETLQSLMTGLRTIWIISRHYQSEDKMQNLLALISDEIADKVENEIKISELFKLSEEFHSCEQQLQNSIDLISQGKRILVTWKDLYKRTKAKIEEEGSDRWDSTVPSLNNRIENMVGVLGELEKVTEIIKRFLVFLGPNLKAVTGNSEGIDNLVTEVKKLVVPFQNQNINYFQKVNYPNWQQVYNKFKSEKNQIEQKTIVLINDTFRDLRSAEGAFDLLLKFKDVNTLPDIQDQLQKKYTDVLNRYLKEVEQNKTLFEQGKQLLDKGNGFLVISKNKPPVAGSIAWARSIFYRIKRPIIKFLTKEDDLDVENFQDIKNEYKNLAKSIDQYQKNKFKEWNDKIREKAMGFLKENILKKVAECKYEVNFSQEFKVLIKEAKSLEKMGYPISKTIINISLQEMEYYSYIDKLYSMLNEYSDVVNSLSEIEKILLEQPIKKLNQQLEQGHESLNLSSLGIPEFIDNCIKSINEFKETKKKVEKSASHIEEFVKNIEEAKIFKDYNFNQQSQNGEVNIPSASEFMNYFDEYMNKGVTDLVDKYNMIGDQFLKNIEESIFQDSSRHQKKMKEYYYYWERRVYNALIKMVLRALLSFKNLMQQPGNKTVPLFQIQQEYDHPNTNTNPPCTEVDTILQKIRNQILNSSKQFWRWKDGHCTFCNPVVGTNDEKIQRHTFYEQVSENYVITQVCFNIGDFIKKAYNKVHSFSEMWEEDRRKELWNHKKKLNIDKLVEKKPHTVHLERKMMFYKTLVQEFDEMPKERNALFISVSFGNVIKQFKDLAQEWLNKHGNVMRIIGENQLNEIEKEIEEFQKKIQCQPNHIDELKRMLNEISEILGQSMIMEFKISDVTEKFRTLKQYEQNVDTELMQEALGLEQKWNELVKEAKRKDKELSETKKQFANVTQDDVQEFKKTLAELYKEYKQTGPGSPNSGLDDGLESLQRYKEKVIEYNKRKEELVLAEKLFNLPISTFRELVQIEEENKKLSTLYDVYRDLRTDLKDWSIMLWAKIDAEMLRQGAEEYDKKRKKLQRIYDDNTIFQKLSQKIVDFKNSIPLIQQLKSGSITDRHWNKLMTETGMKLEGNIKTLTLEQVFALNLQNFPEKVAEIVNEANQEHKNEEEIQKIDMVWKIEQFNLVKYKKGHEEKSWVLRNTDEVRLILEDQQANLQTVASSKYVAAFVQEIRKWEKALNRISETIEVWLVVQKKWMYLEGIFIGSEDIRTQLKEEAKKFDKNDKQFKKIMDQTYKNPNIYKTCVANDSLLMELKNMSDELDKRQKSLSDYLDTKRNIFPRFYFLSDEDLLSILGNSEAPAVQPHMIKLFDNCKELKLAKNGKLVTGMESDEQESFEFREGQKPEGAIELWMKKVDQEMQDTLHKKTKEGTFLYANKERILWVLENLGMVAIVGAQIWWTWRVEDVFRKVRDGNKHAMKQENLKQTKDLNDLIDLVRTDLNELDRKKVNTLIIVDVHARDIVSNFVRDSILDAREFEWESQLRFYWQNDLNDIRIRQCTGEFTYGYEYQGLNGRLVITPLTDRCVMTLTTALSFKLGGAPAGPAGTGKTETVKDLAKSLAIRCCVTNCGEGLDYKAMGLILSGLAQTGFWGCFDEFNRITPAVLSVVAVQIKTIQTALSQGKTTLELMKKELQLKATIGIFVTMNPGYSGRSELPDNLKALFRPVTMVVPDTNIICEIMLMSEGFTEARVLAKKMNVLYKLAKEQLSKQYHYDFGLRALKSVLVMAGSLKREAMDMPEELTLMRALRDMNMPKFVFEDVPLFMGLITDLFPNMDIKRKPYEKKDRILDVMESLGLYKELPKQIDKVVQLFETMLTRHTTMVVGPTGSGKSTVIEILKKVDNVTIFCLNPKAITVNELYGTMDMQTREWKDGLLSKIFRIANEKHMQGKDEQRWILFDGDVDAIWVENMNSVMDDNKLLTLINGDRIRLERYCKLLFEVYDLQFASPATISRCGMVYVDPKDIGYKPFYHKWVTKWVKFEALHEALMELFGKYIDPIVNLIYEGIENEEQSQPLGFIIPRTHLNLLEQMTRIIDSMLNPDDPQQEIEIVELMYIFSIIWSFGACIKIDARKRFEDFLRNISGRALPSNSLYDNYFDYEKSRSFVSWEKLVQQYQPPADGKFSKILVPTVDTQRFSFILGQHIHSKKPCLFVGESGTAKSVIIQNFINSLDVEKFMKLNINFSSRTTSQDLQVNIEAPPRQAFWKNIWPQKSWQIISSVY</sequence>
<dbReference type="Pfam" id="PF25007">
    <property type="entry name" value="DYH2-5-8_CC"/>
    <property type="match status" value="1"/>
</dbReference>
<evidence type="ECO:0000256" key="7">
    <source>
        <dbReference type="ARBA" id="ARBA00022840"/>
    </source>
</evidence>
<evidence type="ECO:0000256" key="10">
    <source>
        <dbReference type="ARBA" id="ARBA00023069"/>
    </source>
</evidence>
<dbReference type="SMART" id="SM00382">
    <property type="entry name" value="AAA"/>
    <property type="match status" value="2"/>
</dbReference>
<dbReference type="Pfam" id="PF12775">
    <property type="entry name" value="AAA_7"/>
    <property type="match status" value="1"/>
</dbReference>
<evidence type="ECO:0000259" key="15">
    <source>
        <dbReference type="SMART" id="SM00382"/>
    </source>
</evidence>
<dbReference type="InterPro" id="IPR013594">
    <property type="entry name" value="Dynein_heavy_tail"/>
</dbReference>
<dbReference type="InterPro" id="IPR042228">
    <property type="entry name" value="Dynein_linker_3"/>
</dbReference>
<dbReference type="GO" id="GO:0005524">
    <property type="term" value="F:ATP binding"/>
    <property type="evidence" value="ECO:0007669"/>
    <property type="project" value="UniProtKB-KW"/>
</dbReference>
<feature type="domain" description="AAA+ ATPase" evidence="15">
    <location>
        <begin position="2008"/>
        <end position="2133"/>
    </location>
</feature>
<dbReference type="Gene3D" id="1.10.472.130">
    <property type="match status" value="1"/>
</dbReference>
<comment type="subcellular location">
    <subcellularLocation>
        <location evidence="1">Cytoplasm</location>
        <location evidence="1">Cytoskeleton</location>
        <location evidence="1">Cilium axoneme</location>
    </subcellularLocation>
</comment>
<reference evidence="16 17" key="1">
    <citation type="submission" date="2011-07" db="EMBL/GenBank/DDBJ databases">
        <authorList>
            <person name="Coyne R."/>
            <person name="Brami D."/>
            <person name="Johnson J."/>
            <person name="Hostetler J."/>
            <person name="Hannick L."/>
            <person name="Clark T."/>
            <person name="Cassidy-Hanley D."/>
            <person name="Inman J."/>
        </authorList>
    </citation>
    <scope>NUCLEOTIDE SEQUENCE [LARGE SCALE GENOMIC DNA]</scope>
    <source>
        <strain evidence="16 17">G5</strain>
    </source>
</reference>
<dbReference type="FunFam" id="1.20.140.100:FF:000001">
    <property type="entry name" value="dynein heavy chain 17, axonemal"/>
    <property type="match status" value="1"/>
</dbReference>
<evidence type="ECO:0000256" key="6">
    <source>
        <dbReference type="ARBA" id="ARBA00022741"/>
    </source>
</evidence>
<dbReference type="GO" id="GO:0051959">
    <property type="term" value="F:dynein light intermediate chain binding"/>
    <property type="evidence" value="ECO:0007669"/>
    <property type="project" value="InterPro"/>
</dbReference>
<dbReference type="OMA" id="NCRELWD"/>
<dbReference type="FunFam" id="1.20.58.1120:FF:000008">
    <property type="entry name" value="Dynein heavy chain 10, axonemal"/>
    <property type="match status" value="1"/>
</dbReference>
<dbReference type="GO" id="GO:0007018">
    <property type="term" value="P:microtubule-based movement"/>
    <property type="evidence" value="ECO:0007669"/>
    <property type="project" value="InterPro"/>
</dbReference>
<dbReference type="Gene3D" id="3.20.180.20">
    <property type="entry name" value="Dynein heavy chain, N-terminal domain 2"/>
    <property type="match status" value="1"/>
</dbReference>
<dbReference type="FunFam" id="1.10.8.710:FF:000002">
    <property type="entry name" value="dynein heavy chain 17, axonemal"/>
    <property type="match status" value="1"/>
</dbReference>
<keyword evidence="12" id="KW-0206">Cytoskeleton</keyword>
<dbReference type="EMBL" id="GL983197">
    <property type="protein sequence ID" value="EGR34150.1"/>
    <property type="molecule type" value="Genomic_DNA"/>
</dbReference>
<organism evidence="16 17">
    <name type="scientific">Ichthyophthirius multifiliis</name>
    <name type="common">White spot disease agent</name>
    <name type="synonym">Ich</name>
    <dbReference type="NCBI Taxonomy" id="5932"/>
    <lineage>
        <taxon>Eukaryota</taxon>
        <taxon>Sar</taxon>
        <taxon>Alveolata</taxon>
        <taxon>Ciliophora</taxon>
        <taxon>Intramacronucleata</taxon>
        <taxon>Oligohymenophorea</taxon>
        <taxon>Hymenostomatida</taxon>
        <taxon>Ophryoglenina</taxon>
        <taxon>Ichthyophthirius</taxon>
    </lineage>
</organism>
<evidence type="ECO:0000256" key="13">
    <source>
        <dbReference type="ARBA" id="ARBA00023273"/>
    </source>
</evidence>
<name>G0QKV0_ICHMU</name>
<dbReference type="Pfam" id="PF12774">
    <property type="entry name" value="AAA_6"/>
    <property type="match status" value="1"/>
</dbReference>
<keyword evidence="17" id="KW-1185">Reference proteome</keyword>
<dbReference type="Gene3D" id="1.10.8.710">
    <property type="match status" value="1"/>
</dbReference>
<evidence type="ECO:0000256" key="2">
    <source>
        <dbReference type="ARBA" id="ARBA00008887"/>
    </source>
</evidence>
<dbReference type="Gene3D" id="1.20.58.1120">
    <property type="match status" value="1"/>
</dbReference>
<dbReference type="GeneID" id="14910338"/>
<dbReference type="InterPro" id="IPR042222">
    <property type="entry name" value="Dynein_2_N"/>
</dbReference>
<dbReference type="SUPFAM" id="SSF52540">
    <property type="entry name" value="P-loop containing nucleoside triphosphate hydrolases"/>
    <property type="match status" value="2"/>
</dbReference>
<dbReference type="FunFam" id="3.40.50.300:FF:000044">
    <property type="entry name" value="Dynein heavy chain 5, axonemal"/>
    <property type="match status" value="1"/>
</dbReference>
<comment type="similarity">
    <text evidence="2">Belongs to the dynein heavy chain family.</text>
</comment>
<dbReference type="Proteomes" id="UP000008983">
    <property type="component" value="Unassembled WGS sequence"/>
</dbReference>
<feature type="coiled-coil region" evidence="14">
    <location>
        <begin position="1084"/>
        <end position="1144"/>
    </location>
</feature>
<evidence type="ECO:0000256" key="11">
    <source>
        <dbReference type="ARBA" id="ARBA00023175"/>
    </source>
</evidence>
<dbReference type="FunFam" id="3.20.180.20:FF:000001">
    <property type="entry name" value="Dynein axonemal heavy chain 5"/>
    <property type="match status" value="1"/>
</dbReference>
<dbReference type="eggNOG" id="KOG3595">
    <property type="taxonomic scope" value="Eukaryota"/>
</dbReference>
<gene>
    <name evidence="16" type="ORF">IMG5_022490</name>
</gene>
<keyword evidence="9 14" id="KW-0175">Coiled coil</keyword>
<dbReference type="Pfam" id="PF08393">
    <property type="entry name" value="DHC_N2"/>
    <property type="match status" value="1"/>
</dbReference>
<evidence type="ECO:0000256" key="12">
    <source>
        <dbReference type="ARBA" id="ARBA00023212"/>
    </source>
</evidence>
<keyword evidence="13" id="KW-0966">Cell projection</keyword>
<dbReference type="InterPro" id="IPR013602">
    <property type="entry name" value="Dynein_heavy_linker"/>
</dbReference>
<keyword evidence="6" id="KW-0547">Nucleotide-binding</keyword>
<dbReference type="FunFam" id="1.10.287.2620:FF:000001">
    <property type="entry name" value="Cytoplasmic dynein heavy chain 1"/>
    <property type="match status" value="1"/>
</dbReference>
<dbReference type="InterPro" id="IPR041466">
    <property type="entry name" value="Dynein_AAA5_ext"/>
</dbReference>
<dbReference type="InterPro" id="IPR043157">
    <property type="entry name" value="Dynein_AAA1S"/>
</dbReference>
<evidence type="ECO:0000313" key="17">
    <source>
        <dbReference type="Proteomes" id="UP000008983"/>
    </source>
</evidence>
<protein>
    <recommendedName>
        <fullName evidence="15">AAA+ ATPase domain-containing protein</fullName>
    </recommendedName>
</protein>
<dbReference type="Pfam" id="PF08385">
    <property type="entry name" value="DHC_N1"/>
    <property type="match status" value="1"/>
</dbReference>